<dbReference type="AlphaFoldDB" id="U6GV33"/>
<dbReference type="InterPro" id="IPR013766">
    <property type="entry name" value="Thioredoxin_domain"/>
</dbReference>
<evidence type="ECO:0000313" key="2">
    <source>
        <dbReference type="EMBL" id="CDI83148.1"/>
    </source>
</evidence>
<name>U6GV33_EIMAC</name>
<dbReference type="PROSITE" id="PS00194">
    <property type="entry name" value="THIOREDOXIN_1"/>
    <property type="match status" value="1"/>
</dbReference>
<dbReference type="InterPro" id="IPR051091">
    <property type="entry name" value="O-Glucosyltr/Glycosyltrsf_90"/>
</dbReference>
<dbReference type="SMART" id="SM00672">
    <property type="entry name" value="CAP10"/>
    <property type="match status" value="1"/>
</dbReference>
<dbReference type="VEuPathDB" id="ToxoDB:EAH_00033590"/>
<evidence type="ECO:0000313" key="3">
    <source>
        <dbReference type="Proteomes" id="UP000018050"/>
    </source>
</evidence>
<dbReference type="GeneID" id="25271429"/>
<dbReference type="Pfam" id="PF05686">
    <property type="entry name" value="Glyco_transf_90"/>
    <property type="match status" value="1"/>
</dbReference>
<proteinExistence type="predicted"/>
<dbReference type="SUPFAM" id="SSF52833">
    <property type="entry name" value="Thioredoxin-like"/>
    <property type="match status" value="1"/>
</dbReference>
<evidence type="ECO:0000259" key="1">
    <source>
        <dbReference type="PROSITE" id="PS51352"/>
    </source>
</evidence>
<protein>
    <submittedName>
        <fullName evidence="2">Thioredoxin, putative</fullName>
    </submittedName>
</protein>
<dbReference type="PROSITE" id="PS51352">
    <property type="entry name" value="THIOREDOXIN_2"/>
    <property type="match status" value="1"/>
</dbReference>
<dbReference type="Pfam" id="PF00085">
    <property type="entry name" value="Thioredoxin"/>
    <property type="match status" value="1"/>
</dbReference>
<dbReference type="EMBL" id="HG673287">
    <property type="protein sequence ID" value="CDI83148.1"/>
    <property type="molecule type" value="Genomic_DNA"/>
</dbReference>
<feature type="domain" description="Thioredoxin" evidence="1">
    <location>
        <begin position="347"/>
        <end position="477"/>
    </location>
</feature>
<dbReference type="InterPro" id="IPR006598">
    <property type="entry name" value="CAP10"/>
</dbReference>
<dbReference type="PANTHER" id="PTHR12203">
    <property type="entry name" value="KDEL LYS-ASP-GLU-LEU CONTAINING - RELATED"/>
    <property type="match status" value="1"/>
</dbReference>
<dbReference type="OrthoDB" id="541052at2759"/>
<dbReference type="Proteomes" id="UP000018050">
    <property type="component" value="Unassembled WGS sequence"/>
</dbReference>
<reference evidence="2" key="2">
    <citation type="submission" date="2013-10" db="EMBL/GenBank/DDBJ databases">
        <authorList>
            <person name="Aslett M."/>
        </authorList>
    </citation>
    <scope>NUCLEOTIDE SEQUENCE [LARGE SCALE GENOMIC DNA]</scope>
    <source>
        <strain evidence="2">Houghton</strain>
    </source>
</reference>
<dbReference type="PANTHER" id="PTHR12203:SF122">
    <property type="entry name" value="GLYCOSYL TRANSFERASE CAP10 DOMAIN-CONTAINING PROTEIN"/>
    <property type="match status" value="1"/>
</dbReference>
<dbReference type="InterPro" id="IPR036249">
    <property type="entry name" value="Thioredoxin-like_sf"/>
</dbReference>
<dbReference type="Gene3D" id="3.40.30.10">
    <property type="entry name" value="Glutaredoxin"/>
    <property type="match status" value="1"/>
</dbReference>
<dbReference type="GO" id="GO:0012505">
    <property type="term" value="C:endomembrane system"/>
    <property type="evidence" value="ECO:0007669"/>
    <property type="project" value="TreeGrafter"/>
</dbReference>
<gene>
    <name evidence="2" type="ORF">EAH_00033590</name>
</gene>
<organism evidence="2 3">
    <name type="scientific">Eimeria acervulina</name>
    <name type="common">Coccidian parasite</name>
    <dbReference type="NCBI Taxonomy" id="5801"/>
    <lineage>
        <taxon>Eukaryota</taxon>
        <taxon>Sar</taxon>
        <taxon>Alveolata</taxon>
        <taxon>Apicomplexa</taxon>
        <taxon>Conoidasida</taxon>
        <taxon>Coccidia</taxon>
        <taxon>Eucoccidiorida</taxon>
        <taxon>Eimeriorina</taxon>
        <taxon>Eimeriidae</taxon>
        <taxon>Eimeria</taxon>
    </lineage>
</organism>
<dbReference type="GO" id="GO:0046527">
    <property type="term" value="F:glucosyltransferase activity"/>
    <property type="evidence" value="ECO:0007669"/>
    <property type="project" value="TreeGrafter"/>
</dbReference>
<accession>U6GV33</accession>
<dbReference type="InterPro" id="IPR017937">
    <property type="entry name" value="Thioredoxin_CS"/>
</dbReference>
<reference evidence="2" key="1">
    <citation type="submission" date="2013-10" db="EMBL/GenBank/DDBJ databases">
        <title>Genomic analysis of the causative agents of coccidiosis in chickens.</title>
        <authorList>
            <person name="Reid A.J."/>
            <person name="Blake D."/>
            <person name="Billington K."/>
            <person name="Browne H."/>
            <person name="Dunn M."/>
            <person name="Hung S."/>
            <person name="Kawahara F."/>
            <person name="Miranda-Saavedra D."/>
            <person name="Mourier T."/>
            <person name="Nagra H."/>
            <person name="Otto T.D."/>
            <person name="Rawlings N."/>
            <person name="Sanchez A."/>
            <person name="Sanders M."/>
            <person name="Subramaniam C."/>
            <person name="Tay Y."/>
            <person name="Dear P."/>
            <person name="Doerig C."/>
            <person name="Gruber A."/>
            <person name="Parkinson J."/>
            <person name="Shirley M."/>
            <person name="Wan K.L."/>
            <person name="Berriman M."/>
            <person name="Tomley F."/>
            <person name="Pain A."/>
        </authorList>
    </citation>
    <scope>NUCLEOTIDE SEQUENCE [LARGE SCALE GENOMIC DNA]</scope>
    <source>
        <strain evidence="2">Houghton</strain>
    </source>
</reference>
<sequence>MVLHQLAATVKLPDVEFVLNVGDWPLVGKSWGEERIPVFSWCGSNDSFDMVLPQWDVSRSTILGNSDSNPDLLASQGWGLSAWESRDPRAAFRGRDSNPVRVKLAQLSALHPNLLDVAITSWENDENFEAEEQLGGGSKKFIKLPEFPKYKYILQLDGTVAAYRNPYLIASGSLLMKQDSVFYEWYQRELSPWEHYVPFDGTGEDLLSKLQWAKEHDMEAQRIAANESYAKRQIGTPNIKEDMIWVPPHQLPKYNTCGSPDPQSLLGDYPVVPLHPSSEEAILSQADKTFTVQHPIKWIQATNGPKLFFLRARSSNPEQLDGQLTVTAAVSFINSKLQNVQHHIRAPPELEQVVSDPIPEKNDGPVKQIVASTFEKHVLSPDKDVLLMVSAPWCGYCKKIRPAFFRFARAAAADPAAAAALDVAKMNGPTNEIRHPGFTITHYPTIWFIRKGETEPIIFSGSSTEEGFLTFVKKHATEPAELEGIVTPPKAATRSNLSMKYLQSQTGSPILSIDSDGFYENVLDSEKVLSML</sequence>
<dbReference type="RefSeq" id="XP_013247694.1">
    <property type="nucleotide sequence ID" value="XM_013392240.1"/>
</dbReference>
<keyword evidence="3" id="KW-1185">Reference proteome</keyword>